<name>A0ABD3DMR1_9LAMI</name>
<dbReference type="AlphaFoldDB" id="A0ABD3DMR1"/>
<comment type="caution">
    <text evidence="1">The sequence shown here is derived from an EMBL/GenBank/DDBJ whole genome shotgun (WGS) entry which is preliminary data.</text>
</comment>
<accession>A0ABD3DMR1</accession>
<dbReference type="EMBL" id="JAVIJP010000016">
    <property type="protein sequence ID" value="KAL3643550.1"/>
    <property type="molecule type" value="Genomic_DNA"/>
</dbReference>
<keyword evidence="2" id="KW-1185">Reference proteome</keyword>
<sequence>MLIGFLDIAKRGGELTDFIIVLRTNDVVMNFCSDAYFSIGAGVSAAVVSPPVDVHLLGAQLTTRECGRENYGCYGSQSISASYILLVG</sequence>
<proteinExistence type="predicted"/>
<evidence type="ECO:0000313" key="2">
    <source>
        <dbReference type="Proteomes" id="UP001632038"/>
    </source>
</evidence>
<organism evidence="1 2">
    <name type="scientific">Castilleja foliolosa</name>
    <dbReference type="NCBI Taxonomy" id="1961234"/>
    <lineage>
        <taxon>Eukaryota</taxon>
        <taxon>Viridiplantae</taxon>
        <taxon>Streptophyta</taxon>
        <taxon>Embryophyta</taxon>
        <taxon>Tracheophyta</taxon>
        <taxon>Spermatophyta</taxon>
        <taxon>Magnoliopsida</taxon>
        <taxon>eudicotyledons</taxon>
        <taxon>Gunneridae</taxon>
        <taxon>Pentapetalae</taxon>
        <taxon>asterids</taxon>
        <taxon>lamiids</taxon>
        <taxon>Lamiales</taxon>
        <taxon>Orobanchaceae</taxon>
        <taxon>Pedicularideae</taxon>
        <taxon>Castillejinae</taxon>
        <taxon>Castilleja</taxon>
    </lineage>
</organism>
<gene>
    <name evidence="1" type="ORF">CASFOL_014365</name>
</gene>
<dbReference type="Proteomes" id="UP001632038">
    <property type="component" value="Unassembled WGS sequence"/>
</dbReference>
<evidence type="ECO:0000313" key="1">
    <source>
        <dbReference type="EMBL" id="KAL3643550.1"/>
    </source>
</evidence>
<protein>
    <submittedName>
        <fullName evidence="1">Uncharacterized protein</fullName>
    </submittedName>
</protein>
<reference evidence="2" key="1">
    <citation type="journal article" date="2024" name="IScience">
        <title>Strigolactones Initiate the Formation of Haustorium-like Structures in Castilleja.</title>
        <authorList>
            <person name="Buerger M."/>
            <person name="Peterson D."/>
            <person name="Chory J."/>
        </authorList>
    </citation>
    <scope>NUCLEOTIDE SEQUENCE [LARGE SCALE GENOMIC DNA]</scope>
</reference>